<comment type="caution">
    <text evidence="1">The sequence shown here is derived from an EMBL/GenBank/DDBJ whole genome shotgun (WGS) entry which is preliminary data.</text>
</comment>
<evidence type="ECO:0000313" key="1">
    <source>
        <dbReference type="EMBL" id="MFH4979341.1"/>
    </source>
</evidence>
<reference evidence="1 2" key="1">
    <citation type="submission" date="2024-08" db="EMBL/GenBank/DDBJ databases">
        <title>Gnathostoma spinigerum genome.</title>
        <authorList>
            <person name="Gonzalez-Bertolin B."/>
            <person name="Monzon S."/>
            <person name="Zaballos A."/>
            <person name="Jimenez P."/>
            <person name="Dekumyoy P."/>
            <person name="Varona S."/>
            <person name="Cuesta I."/>
            <person name="Sumanam S."/>
            <person name="Adisakwattana P."/>
            <person name="Gasser R.B."/>
            <person name="Hernandez-Gonzalez A."/>
            <person name="Young N.D."/>
            <person name="Perteguer M.J."/>
        </authorList>
    </citation>
    <scope>NUCLEOTIDE SEQUENCE [LARGE SCALE GENOMIC DNA]</scope>
    <source>
        <strain evidence="1">AL3</strain>
        <tissue evidence="1">Liver</tissue>
    </source>
</reference>
<protein>
    <submittedName>
        <fullName evidence="1">Uncharacterized protein</fullName>
    </submittedName>
</protein>
<evidence type="ECO:0000313" key="2">
    <source>
        <dbReference type="Proteomes" id="UP001608902"/>
    </source>
</evidence>
<sequence>MHRPRKNKILELRGKNNLLKLNEMQYGTQITEKHAKDPTRREKRNWNYPHLGRISKVAMLVVLNYNPVHRSCLPGELRATMEVILSTHLLESSTYHSRESLTRLSISSEAVHWTSLLAVPLKKNGARFECRDDSDDNTDSALSTAI</sequence>
<dbReference type="EMBL" id="JBGFUD010004082">
    <property type="protein sequence ID" value="MFH4979341.1"/>
    <property type="molecule type" value="Genomic_DNA"/>
</dbReference>
<dbReference type="AlphaFoldDB" id="A0ABD6EHX6"/>
<keyword evidence="2" id="KW-1185">Reference proteome</keyword>
<gene>
    <name evidence="1" type="ORF">AB6A40_006050</name>
</gene>
<dbReference type="Proteomes" id="UP001608902">
    <property type="component" value="Unassembled WGS sequence"/>
</dbReference>
<accession>A0ABD6EHX6</accession>
<name>A0ABD6EHX6_9BILA</name>
<proteinExistence type="predicted"/>
<organism evidence="1 2">
    <name type="scientific">Gnathostoma spinigerum</name>
    <dbReference type="NCBI Taxonomy" id="75299"/>
    <lineage>
        <taxon>Eukaryota</taxon>
        <taxon>Metazoa</taxon>
        <taxon>Ecdysozoa</taxon>
        <taxon>Nematoda</taxon>
        <taxon>Chromadorea</taxon>
        <taxon>Rhabditida</taxon>
        <taxon>Spirurina</taxon>
        <taxon>Gnathostomatomorpha</taxon>
        <taxon>Gnathostomatoidea</taxon>
        <taxon>Gnathostomatidae</taxon>
        <taxon>Gnathostoma</taxon>
    </lineage>
</organism>